<dbReference type="AlphaFoldDB" id="A0A381WZ30"/>
<feature type="region of interest" description="Disordered" evidence="1">
    <location>
        <begin position="124"/>
        <end position="147"/>
    </location>
</feature>
<accession>A0A381WZ30</accession>
<name>A0A381WZ30_9ZZZZ</name>
<protein>
    <submittedName>
        <fullName evidence="2">Uncharacterized protein</fullName>
    </submittedName>
</protein>
<dbReference type="EMBL" id="UINC01013368">
    <property type="protein sequence ID" value="SVA57806.1"/>
    <property type="molecule type" value="Genomic_DNA"/>
</dbReference>
<reference evidence="2" key="1">
    <citation type="submission" date="2018-05" db="EMBL/GenBank/DDBJ databases">
        <authorList>
            <person name="Lanie J.A."/>
            <person name="Ng W.-L."/>
            <person name="Kazmierczak K.M."/>
            <person name="Andrzejewski T.M."/>
            <person name="Davidsen T.M."/>
            <person name="Wayne K.J."/>
            <person name="Tettelin H."/>
            <person name="Glass J.I."/>
            <person name="Rusch D."/>
            <person name="Podicherti R."/>
            <person name="Tsui H.-C.T."/>
            <person name="Winkler M.E."/>
        </authorList>
    </citation>
    <scope>NUCLEOTIDE SEQUENCE</scope>
</reference>
<proteinExistence type="predicted"/>
<evidence type="ECO:0000313" key="2">
    <source>
        <dbReference type="EMBL" id="SVA57806.1"/>
    </source>
</evidence>
<organism evidence="2">
    <name type="scientific">marine metagenome</name>
    <dbReference type="NCBI Taxonomy" id="408172"/>
    <lineage>
        <taxon>unclassified sequences</taxon>
        <taxon>metagenomes</taxon>
        <taxon>ecological metagenomes</taxon>
    </lineage>
</organism>
<feature type="non-terminal residue" evidence="2">
    <location>
        <position position="1"/>
    </location>
</feature>
<evidence type="ECO:0000256" key="1">
    <source>
        <dbReference type="SAM" id="MobiDB-lite"/>
    </source>
</evidence>
<sequence length="195" mass="21478">VSGVGLGRRLTEGEQSVVEQHHADGAVMGLVWPPHGDGLRQVEARHHIGDYYDGVSEDLADACLTVDDIRHRDDRVGVAVLNRLVRDVGVQQALDRRSRCVRVEARGREFAHHVGVRQRVEGEKVPQPRQIQRSEASAFDGREVPSRSLDEQRVERVACDVGKRGLDRCITASMEDQVRIGADEAGSVHALVEGA</sequence>
<feature type="non-terminal residue" evidence="2">
    <location>
        <position position="195"/>
    </location>
</feature>
<gene>
    <name evidence="2" type="ORF">METZ01_LOCUS110660</name>
</gene>